<proteinExistence type="evidence at transcript level"/>
<dbReference type="AlphaFoldDB" id="C4WXZ7"/>
<keyword evidence="4" id="KW-1185">Reference proteome</keyword>
<dbReference type="KEGG" id="api:100302370"/>
<evidence type="ECO:0000313" key="4">
    <source>
        <dbReference type="Proteomes" id="UP000007819"/>
    </source>
</evidence>
<organism evidence="2">
    <name type="scientific">Acyrthosiphon pisum</name>
    <name type="common">Pea aphid</name>
    <dbReference type="NCBI Taxonomy" id="7029"/>
    <lineage>
        <taxon>Eukaryota</taxon>
        <taxon>Metazoa</taxon>
        <taxon>Ecdysozoa</taxon>
        <taxon>Arthropoda</taxon>
        <taxon>Hexapoda</taxon>
        <taxon>Insecta</taxon>
        <taxon>Pterygota</taxon>
        <taxon>Neoptera</taxon>
        <taxon>Paraneoptera</taxon>
        <taxon>Hemiptera</taxon>
        <taxon>Sternorrhyncha</taxon>
        <taxon>Aphidomorpha</taxon>
        <taxon>Aphidoidea</taxon>
        <taxon>Aphididae</taxon>
        <taxon>Macrosiphini</taxon>
        <taxon>Acyrthosiphon</taxon>
    </lineage>
</organism>
<accession>C4WXZ7</accession>
<evidence type="ECO:0000313" key="3">
    <source>
        <dbReference type="EnsemblMetazoa" id="NP_001156343.1"/>
    </source>
</evidence>
<sequence length="245" mass="28300">MIFFKQYLIILTFIVIAVLVMPVTPEETDRQYLSVFCTALYEAGRLSSRYNELSIKNVNDLKISIYNRIDASAILLEQGDQVEKKGDQVEKKGDQVEKKDEFTLSWGKYEAIRNSRIKALSGKFVEASNLRIKEEANFNVGESARKRQEKNKAMTMMESFLRDILVFISGRVDALKSYREIENMDQINEVLKNLTIEFTNFLKESVKGNKFCPLPDDFCIAKTALTDYKAFYQSILKFSQPIQFT</sequence>
<dbReference type="EMBL" id="AK342942">
    <property type="protein sequence ID" value="BAH72767.1"/>
    <property type="molecule type" value="mRNA"/>
</dbReference>
<feature type="signal peptide" evidence="1">
    <location>
        <begin position="1"/>
        <end position="25"/>
    </location>
</feature>
<dbReference type="EMBL" id="AK342948">
    <property type="protein sequence ID" value="BAH72770.1"/>
    <property type="molecule type" value="mRNA"/>
</dbReference>
<name>C4WXZ7_ACYPI</name>
<keyword evidence="1" id="KW-0732">Signal</keyword>
<gene>
    <name evidence="3" type="primary">100302370</name>
</gene>
<protein>
    <submittedName>
        <fullName evidence="2 3">Uncharacterized protein</fullName>
    </submittedName>
</protein>
<evidence type="ECO:0000313" key="2">
    <source>
        <dbReference type="EMBL" id="BAH72767.1"/>
    </source>
</evidence>
<reference evidence="3" key="3">
    <citation type="submission" date="2022-06" db="UniProtKB">
        <authorList>
            <consortium name="EnsemblMetazoa"/>
        </authorList>
    </citation>
    <scope>IDENTIFICATION</scope>
</reference>
<evidence type="ECO:0000256" key="1">
    <source>
        <dbReference type="SAM" id="SignalP"/>
    </source>
</evidence>
<feature type="chain" id="PRO_5010828299" evidence="1">
    <location>
        <begin position="26"/>
        <end position="245"/>
    </location>
</feature>
<reference evidence="4" key="2">
    <citation type="submission" date="2010-06" db="EMBL/GenBank/DDBJ databases">
        <authorList>
            <person name="Jiang H."/>
            <person name="Abraham K."/>
            <person name="Ali S."/>
            <person name="Alsbrooks S.L."/>
            <person name="Anim B.N."/>
            <person name="Anosike U.S."/>
            <person name="Attaway T."/>
            <person name="Bandaranaike D.P."/>
            <person name="Battles P.K."/>
            <person name="Bell S.N."/>
            <person name="Bell A.V."/>
            <person name="Beltran B."/>
            <person name="Bickham C."/>
            <person name="Bustamante Y."/>
            <person name="Caleb T."/>
            <person name="Canada A."/>
            <person name="Cardenas V."/>
            <person name="Carter K."/>
            <person name="Chacko J."/>
            <person name="Chandrabose M.N."/>
            <person name="Chavez D."/>
            <person name="Chavez A."/>
            <person name="Chen L."/>
            <person name="Chu H.-S."/>
            <person name="Claassen K.J."/>
            <person name="Cockrell R."/>
            <person name="Collins M."/>
            <person name="Cooper J.A."/>
            <person name="Cree A."/>
            <person name="Curry S.M."/>
            <person name="Da Y."/>
            <person name="Dao M.D."/>
            <person name="Das B."/>
            <person name="Davila M.-L."/>
            <person name="Davy-Carroll L."/>
            <person name="Denson S."/>
            <person name="Dinh H."/>
            <person name="Ebong V.E."/>
            <person name="Edwards J.R."/>
            <person name="Egan A."/>
            <person name="El-Daye J."/>
            <person name="Escobedo L."/>
            <person name="Fernandez S."/>
            <person name="Fernando P.R."/>
            <person name="Flagg N."/>
            <person name="Forbes L.D."/>
            <person name="Fowler R.G."/>
            <person name="Fu Q."/>
            <person name="Gabisi R.A."/>
            <person name="Ganer J."/>
            <person name="Garbino Pronczuk A."/>
            <person name="Garcia R.M."/>
            <person name="Garner T."/>
            <person name="Garrett T.E."/>
            <person name="Gonzalez D.A."/>
            <person name="Hamid H."/>
            <person name="Hawkins E.S."/>
            <person name="Hirani K."/>
            <person name="Hogues M.E."/>
            <person name="Hollins B."/>
            <person name="Hsiao C.-H."/>
            <person name="Jabil R."/>
            <person name="James M.L."/>
            <person name="Jhangiani S.N."/>
            <person name="Johnson B."/>
            <person name="Johnson Q."/>
            <person name="Joshi V."/>
            <person name="Kalu J.B."/>
            <person name="Kam C."/>
            <person name="Kashfia A."/>
            <person name="Keebler J."/>
            <person name="Kisamo H."/>
            <person name="Kovar C.L."/>
            <person name="Lago L.A."/>
            <person name="Lai C.-Y."/>
            <person name="Laidlaw J."/>
            <person name="Lara F."/>
            <person name="Le T.-K."/>
            <person name="Lee S.L."/>
            <person name="Legall F.H."/>
            <person name="Lemon S.J."/>
            <person name="Lewis L.R."/>
            <person name="Li B."/>
            <person name="Liu Y."/>
            <person name="Liu Y.-S."/>
            <person name="Lopez J."/>
            <person name="Lozado R.J."/>
            <person name="Lu J."/>
            <person name="Madu R.C."/>
            <person name="Maheshwari M."/>
            <person name="Maheshwari R."/>
            <person name="Malloy K."/>
            <person name="Martinez E."/>
            <person name="Mathew T."/>
            <person name="Mercado I.C."/>
            <person name="Mercado C."/>
            <person name="Meyer B."/>
            <person name="Montgomery K."/>
            <person name="Morgan M.B."/>
            <person name="Munidasa M."/>
            <person name="Nazareth L.V."/>
            <person name="Nelson J."/>
            <person name="Ng B.M."/>
            <person name="Nguyen N.B."/>
            <person name="Nguyen P.Q."/>
            <person name="Nguyen T."/>
            <person name="Obregon M."/>
            <person name="Okwuonu G.O."/>
            <person name="Onwere C.G."/>
            <person name="Orozco G."/>
            <person name="Parra A."/>
            <person name="Patel S."/>
            <person name="Patil S."/>
            <person name="Perez A."/>
            <person name="Perez Y."/>
            <person name="Pham C."/>
            <person name="Primus E.L."/>
            <person name="Pu L.-L."/>
            <person name="Puazo M."/>
            <person name="Qin X."/>
            <person name="Quiroz J.B."/>
            <person name="Reese J."/>
            <person name="Richards S."/>
            <person name="Rives C.M."/>
            <person name="Robberts R."/>
            <person name="Ruiz S.J."/>
            <person name="Ruiz M.J."/>
            <person name="Santibanez J."/>
            <person name="Schneider B.W."/>
            <person name="Sisson I."/>
            <person name="Smith M."/>
            <person name="Sodergren E."/>
            <person name="Song X.-Z."/>
            <person name="Song B.B."/>
            <person name="Summersgill H."/>
            <person name="Thelus R."/>
            <person name="Thornton R.D."/>
            <person name="Trejos Z.Y."/>
            <person name="Usmani K."/>
            <person name="Vattathil S."/>
            <person name="Villasana D."/>
            <person name="Walker D.L."/>
            <person name="Wang S."/>
            <person name="Wang K."/>
            <person name="White C.S."/>
            <person name="Williams A.C."/>
            <person name="Williamson J."/>
            <person name="Wilson K."/>
            <person name="Woghiren I.O."/>
            <person name="Woodworth J.R."/>
            <person name="Worley K.C."/>
            <person name="Wright R.A."/>
            <person name="Wu W."/>
            <person name="Young L."/>
            <person name="Zhang L."/>
            <person name="Zhang J."/>
            <person name="Zhu Y."/>
            <person name="Muzny D.M."/>
            <person name="Weinstock G."/>
            <person name="Gibbs R.A."/>
        </authorList>
    </citation>
    <scope>NUCLEOTIDE SEQUENCE [LARGE SCALE GENOMIC DNA]</scope>
    <source>
        <strain evidence="4">LSR1</strain>
    </source>
</reference>
<dbReference type="EnsemblMetazoa" id="NM_001162871.1">
    <property type="protein sequence ID" value="NP_001156343.1"/>
    <property type="gene ID" value="LOC100302370"/>
</dbReference>
<reference evidence="2" key="1">
    <citation type="submission" date="2009-06" db="EMBL/GenBank/DDBJ databases">
        <title>A full-length cDNA resource of the pea aphid, Acyrthosiphon pisum.</title>
        <authorList>
            <person name="Shigenobu S."/>
            <person name="Nakabachi A."/>
            <person name="Richards S."/>
        </authorList>
    </citation>
    <scope>NUCLEOTIDE SEQUENCE</scope>
    <source>
        <strain evidence="2">LSR1</strain>
        <tissue evidence="2">Whole body</tissue>
    </source>
</reference>
<dbReference type="Proteomes" id="UP000007819">
    <property type="component" value="Chromosome X"/>
</dbReference>